<gene>
    <name evidence="1" type="ORF">B0H16DRAFT_1468797</name>
</gene>
<proteinExistence type="predicted"/>
<reference evidence="1" key="1">
    <citation type="submission" date="2023-03" db="EMBL/GenBank/DDBJ databases">
        <title>Massive genome expansion in bonnet fungi (Mycena s.s.) driven by repeated elements and novel gene families across ecological guilds.</title>
        <authorList>
            <consortium name="Lawrence Berkeley National Laboratory"/>
            <person name="Harder C.B."/>
            <person name="Miyauchi S."/>
            <person name="Viragh M."/>
            <person name="Kuo A."/>
            <person name="Thoen E."/>
            <person name="Andreopoulos B."/>
            <person name="Lu D."/>
            <person name="Skrede I."/>
            <person name="Drula E."/>
            <person name="Henrissat B."/>
            <person name="Morin E."/>
            <person name="Kohler A."/>
            <person name="Barry K."/>
            <person name="LaButti K."/>
            <person name="Morin E."/>
            <person name="Salamov A."/>
            <person name="Lipzen A."/>
            <person name="Mereny Z."/>
            <person name="Hegedus B."/>
            <person name="Baldrian P."/>
            <person name="Stursova M."/>
            <person name="Weitz H."/>
            <person name="Taylor A."/>
            <person name="Grigoriev I.V."/>
            <person name="Nagy L.G."/>
            <person name="Martin F."/>
            <person name="Kauserud H."/>
        </authorList>
    </citation>
    <scope>NUCLEOTIDE SEQUENCE</scope>
    <source>
        <strain evidence="1">CBHHK182m</strain>
    </source>
</reference>
<keyword evidence="2" id="KW-1185">Reference proteome</keyword>
<name>A0AAD7MV51_9AGAR</name>
<dbReference type="Proteomes" id="UP001215598">
    <property type="component" value="Unassembled WGS sequence"/>
</dbReference>
<dbReference type="EMBL" id="JARKIB010000148">
    <property type="protein sequence ID" value="KAJ7731991.1"/>
    <property type="molecule type" value="Genomic_DNA"/>
</dbReference>
<dbReference type="AlphaFoldDB" id="A0AAD7MV51"/>
<comment type="caution">
    <text evidence="1">The sequence shown here is derived from an EMBL/GenBank/DDBJ whole genome shotgun (WGS) entry which is preliminary data.</text>
</comment>
<evidence type="ECO:0000313" key="2">
    <source>
        <dbReference type="Proteomes" id="UP001215598"/>
    </source>
</evidence>
<accession>A0AAD7MV51</accession>
<evidence type="ECO:0000313" key="1">
    <source>
        <dbReference type="EMBL" id="KAJ7731991.1"/>
    </source>
</evidence>
<sequence>MLHQLTSTEARINNLTAYLTPILTVLADLNDAFCPPFVQPIIKTTEALIASVQLVESIHPVLFAILRIHLESETVEALPPAILEDLAEFMEYVGLGSSEGHPLKCLRNSTLHKTYTCIEMQQDGNKIRQFFRQSEAHGSLKECQNKLDQALMLNNAMQVQNEADAMHKELIDLNTFRWNNVR</sequence>
<protein>
    <submittedName>
        <fullName evidence="1">Uncharacterized protein</fullName>
    </submittedName>
</protein>
<organism evidence="1 2">
    <name type="scientific">Mycena metata</name>
    <dbReference type="NCBI Taxonomy" id="1033252"/>
    <lineage>
        <taxon>Eukaryota</taxon>
        <taxon>Fungi</taxon>
        <taxon>Dikarya</taxon>
        <taxon>Basidiomycota</taxon>
        <taxon>Agaricomycotina</taxon>
        <taxon>Agaricomycetes</taxon>
        <taxon>Agaricomycetidae</taxon>
        <taxon>Agaricales</taxon>
        <taxon>Marasmiineae</taxon>
        <taxon>Mycenaceae</taxon>
        <taxon>Mycena</taxon>
    </lineage>
</organism>